<gene>
    <name evidence="2" type="ORF">ACD_49C00067G0014</name>
</gene>
<feature type="transmembrane region" description="Helical" evidence="1">
    <location>
        <begin position="82"/>
        <end position="104"/>
    </location>
</feature>
<keyword evidence="1" id="KW-0812">Transmembrane</keyword>
<organism evidence="2">
    <name type="scientific">uncultured bacterium</name>
    <name type="common">gcode 4</name>
    <dbReference type="NCBI Taxonomy" id="1234023"/>
    <lineage>
        <taxon>Bacteria</taxon>
        <taxon>environmental samples</taxon>
    </lineage>
</organism>
<name>K2BB92_9BACT</name>
<dbReference type="AlphaFoldDB" id="K2BB92"/>
<keyword evidence="1" id="KW-1133">Transmembrane helix</keyword>
<feature type="transmembrane region" description="Helical" evidence="1">
    <location>
        <begin position="44"/>
        <end position="62"/>
    </location>
</feature>
<accession>K2BB92</accession>
<reference evidence="2" key="1">
    <citation type="journal article" date="2012" name="Science">
        <title>Fermentation, hydrogen, and sulfur metabolism in multiple uncultivated bacterial phyla.</title>
        <authorList>
            <person name="Wrighton K.C."/>
            <person name="Thomas B.C."/>
            <person name="Sharon I."/>
            <person name="Miller C.S."/>
            <person name="Castelle C.J."/>
            <person name="VerBerkmoes N.C."/>
            <person name="Wilkins M.J."/>
            <person name="Hettich R.L."/>
            <person name="Lipton M.S."/>
            <person name="Williams K.H."/>
            <person name="Long P.E."/>
            <person name="Banfield J.F."/>
        </authorList>
    </citation>
    <scope>NUCLEOTIDE SEQUENCE [LARGE SCALE GENOMIC DNA]</scope>
</reference>
<sequence>MQQIILQIWNTLGLNPQNDVYILIWFFVFFIIFAILWTSKIYEALFWIVLWISIFIVVQILLWYSGNDSYSLTFMSEKIVKFIVGSSVYLIIILSILVPINWWFQGSSTKNPALKIFVTIFLSSLLILLFSAILAWLIEQIYIFKIDNAFSLLKKWPKFTEFLSWSKIYAFLISYIHIIIVFGVFYVIYKLLFADIVSSMLKWFLSSLFKKKDKWAWDWDWEDYWHH</sequence>
<evidence type="ECO:0000313" key="2">
    <source>
        <dbReference type="EMBL" id="EKD66028.1"/>
    </source>
</evidence>
<comment type="caution">
    <text evidence="2">The sequence shown here is derived from an EMBL/GenBank/DDBJ whole genome shotgun (WGS) entry which is preliminary data.</text>
</comment>
<evidence type="ECO:0000256" key="1">
    <source>
        <dbReference type="SAM" id="Phobius"/>
    </source>
</evidence>
<keyword evidence="1" id="KW-0472">Membrane</keyword>
<dbReference type="EMBL" id="AMFJ01021653">
    <property type="protein sequence ID" value="EKD66028.1"/>
    <property type="molecule type" value="Genomic_DNA"/>
</dbReference>
<feature type="transmembrane region" description="Helical" evidence="1">
    <location>
        <begin position="20"/>
        <end position="37"/>
    </location>
</feature>
<proteinExistence type="predicted"/>
<protein>
    <submittedName>
        <fullName evidence="2">Uncharacterized protein</fullName>
    </submittedName>
</protein>
<feature type="transmembrane region" description="Helical" evidence="1">
    <location>
        <begin position="116"/>
        <end position="138"/>
    </location>
</feature>
<feature type="transmembrane region" description="Helical" evidence="1">
    <location>
        <begin position="168"/>
        <end position="192"/>
    </location>
</feature>